<proteinExistence type="predicted"/>
<accession>A0A821XF79</accession>
<protein>
    <submittedName>
        <fullName evidence="1">Uncharacterized protein</fullName>
    </submittedName>
</protein>
<feature type="non-terminal residue" evidence="1">
    <location>
        <position position="1"/>
    </location>
</feature>
<evidence type="ECO:0000313" key="1">
    <source>
        <dbReference type="EMBL" id="CAF4941047.1"/>
    </source>
</evidence>
<reference evidence="1" key="1">
    <citation type="submission" date="2021-02" db="EMBL/GenBank/DDBJ databases">
        <authorList>
            <person name="Nowell W R."/>
        </authorList>
    </citation>
    <scope>NUCLEOTIDE SEQUENCE</scope>
</reference>
<gene>
    <name evidence="1" type="ORF">QYT958_LOCUS32749</name>
</gene>
<comment type="caution">
    <text evidence="1">The sequence shown here is derived from an EMBL/GenBank/DDBJ whole genome shotgun (WGS) entry which is preliminary data.</text>
</comment>
<dbReference type="AlphaFoldDB" id="A0A821XF79"/>
<dbReference type="EMBL" id="CAJOBR010021695">
    <property type="protein sequence ID" value="CAF4941047.1"/>
    <property type="molecule type" value="Genomic_DNA"/>
</dbReference>
<organism evidence="1 2">
    <name type="scientific">Rotaria socialis</name>
    <dbReference type="NCBI Taxonomy" id="392032"/>
    <lineage>
        <taxon>Eukaryota</taxon>
        <taxon>Metazoa</taxon>
        <taxon>Spiralia</taxon>
        <taxon>Gnathifera</taxon>
        <taxon>Rotifera</taxon>
        <taxon>Eurotatoria</taxon>
        <taxon>Bdelloidea</taxon>
        <taxon>Philodinida</taxon>
        <taxon>Philodinidae</taxon>
        <taxon>Rotaria</taxon>
    </lineage>
</organism>
<sequence>INFACVDGELFQYHSLKYAHFPLFCFRSPLVTILIDKSISLGSKIVSCKDSHSQRSFMGVSDVYFVFRNFLDEAHELTEICPDKRFHR</sequence>
<name>A0A821XF79_9BILA</name>
<evidence type="ECO:0000313" key="2">
    <source>
        <dbReference type="Proteomes" id="UP000663848"/>
    </source>
</evidence>
<dbReference type="Proteomes" id="UP000663848">
    <property type="component" value="Unassembled WGS sequence"/>
</dbReference>